<reference evidence="2" key="1">
    <citation type="submission" date="2016-05" db="EMBL/GenBank/DDBJ databases">
        <title>Draft genome of Corynebacterium afermentans subsp. afermentans LCDC 88199T.</title>
        <authorList>
            <person name="Bernier A.-M."/>
            <person name="Bernard K."/>
        </authorList>
    </citation>
    <scope>NUCLEOTIDE SEQUENCE [LARGE SCALE GENOMIC DNA]</scope>
    <source>
        <strain evidence="2">NML04-0072</strain>
    </source>
</reference>
<comment type="caution">
    <text evidence="1">The sequence shown here is derived from an EMBL/GenBank/DDBJ whole genome shotgun (WGS) entry which is preliminary data.</text>
</comment>
<name>A0A1A9RSG7_EIKCO</name>
<dbReference type="AlphaFoldDB" id="A0A1A9RSG7"/>
<dbReference type="OrthoDB" id="2216254at2"/>
<evidence type="ECO:0000313" key="2">
    <source>
        <dbReference type="Proteomes" id="UP000077589"/>
    </source>
</evidence>
<evidence type="ECO:0000313" key="1">
    <source>
        <dbReference type="EMBL" id="OAM23199.1"/>
    </source>
</evidence>
<proteinExistence type="predicted"/>
<protein>
    <submittedName>
        <fullName evidence="1">Uncharacterized protein</fullName>
    </submittedName>
</protein>
<dbReference type="EMBL" id="LXSG01000008">
    <property type="protein sequence ID" value="OAM23199.1"/>
    <property type="molecule type" value="Genomic_DNA"/>
</dbReference>
<sequence length="240" mass="26984">MKRPTPLFGATPEQAEHFLTLYRSAPLRAAAAEAGLNIIQATMIARHSGCLRITEAAIVNSKHGEIGRMGEEIFQQHFPEAVNCNTSVAQNNPAYDFVLNGMRIDIKTSCLSASGRGKNRKIRFRCDNKFDTDLFIIIVKQDSAAAVHDHAAYRHCFIIPSLMLLNHVKIEIIESVLRGDNAAWAEYLFPIEKMRETVMMMAENPEMLTIPPELVECAQLNRKIKKEVKSAKPKRHRTTA</sequence>
<gene>
    <name evidence="1" type="ORF">A7P90_01090</name>
</gene>
<dbReference type="Proteomes" id="UP000077589">
    <property type="component" value="Unassembled WGS sequence"/>
</dbReference>
<dbReference type="RefSeq" id="WP_064087297.1">
    <property type="nucleotide sequence ID" value="NZ_LXSG01000008.1"/>
</dbReference>
<organism evidence="1 2">
    <name type="scientific">Eikenella corrodens</name>
    <dbReference type="NCBI Taxonomy" id="539"/>
    <lineage>
        <taxon>Bacteria</taxon>
        <taxon>Pseudomonadati</taxon>
        <taxon>Pseudomonadota</taxon>
        <taxon>Betaproteobacteria</taxon>
        <taxon>Neisseriales</taxon>
        <taxon>Neisseriaceae</taxon>
        <taxon>Eikenella</taxon>
    </lineage>
</organism>
<accession>A0A1A9RSG7</accession>